<organism evidence="2 3">
    <name type="scientific">Photobacterium frigidiphilum</name>
    <dbReference type="NCBI Taxonomy" id="264736"/>
    <lineage>
        <taxon>Bacteria</taxon>
        <taxon>Pseudomonadati</taxon>
        <taxon>Pseudomonadota</taxon>
        <taxon>Gammaproteobacteria</taxon>
        <taxon>Vibrionales</taxon>
        <taxon>Vibrionaceae</taxon>
        <taxon>Photobacterium</taxon>
    </lineage>
</organism>
<feature type="chain" id="PRO_5015431315" evidence="1">
    <location>
        <begin position="22"/>
        <end position="209"/>
    </location>
</feature>
<reference evidence="2 3" key="1">
    <citation type="submission" date="2018-01" db="EMBL/GenBank/DDBJ databases">
        <title>Whole genome sequencing of Histamine producing bacteria.</title>
        <authorList>
            <person name="Butler K."/>
        </authorList>
    </citation>
    <scope>NUCLEOTIDE SEQUENCE [LARGE SCALE GENOMIC DNA]</scope>
    <source>
        <strain evidence="2 3">JCM 12947</strain>
    </source>
</reference>
<gene>
    <name evidence="2" type="ORF">C9J12_25035</name>
</gene>
<dbReference type="RefSeq" id="WP_107245193.1">
    <property type="nucleotide sequence ID" value="NZ_PYMJ01000039.1"/>
</dbReference>
<evidence type="ECO:0000313" key="2">
    <source>
        <dbReference type="EMBL" id="PSU44939.1"/>
    </source>
</evidence>
<keyword evidence="3" id="KW-1185">Reference proteome</keyword>
<dbReference type="AlphaFoldDB" id="A0A2T3J877"/>
<dbReference type="Proteomes" id="UP000240987">
    <property type="component" value="Unassembled WGS sequence"/>
</dbReference>
<comment type="caution">
    <text evidence="2">The sequence shown here is derived from an EMBL/GenBank/DDBJ whole genome shotgun (WGS) entry which is preliminary data.</text>
</comment>
<evidence type="ECO:0000256" key="1">
    <source>
        <dbReference type="SAM" id="SignalP"/>
    </source>
</evidence>
<sequence length="209" mass="22358">MRKSNIALLVAVVFASPFALAVTQDSGNTVKVIEESYNTDVDVDKVDSHDKDIYVTNVGNTEYNDTVDYTDETNTEIDKSSTYDNDTLTLKNIGNDRSVWKQDNSDNSMNSTYDTTMDYTESWDVNIEIDTYMSAAELDGAVMGSKVTYGGACCDSGGSGEGGDFTVNQTNSMSSSFGDSSGINIAGQNVGNNALVQQTTSTNAALVSP</sequence>
<dbReference type="EMBL" id="PYMJ01000039">
    <property type="protein sequence ID" value="PSU44939.1"/>
    <property type="molecule type" value="Genomic_DNA"/>
</dbReference>
<evidence type="ECO:0000313" key="3">
    <source>
        <dbReference type="Proteomes" id="UP000240987"/>
    </source>
</evidence>
<proteinExistence type="predicted"/>
<accession>A0A2T3J877</accession>
<name>A0A2T3J877_9GAMM</name>
<keyword evidence="1" id="KW-0732">Signal</keyword>
<feature type="signal peptide" evidence="1">
    <location>
        <begin position="1"/>
        <end position="21"/>
    </location>
</feature>
<protein>
    <submittedName>
        <fullName evidence="2">Uncharacterized protein</fullName>
    </submittedName>
</protein>
<dbReference type="OrthoDB" id="5815307at2"/>